<dbReference type="Gene3D" id="1.20.58.390">
    <property type="entry name" value="Neurotransmitter-gated ion-channel transmembrane domain"/>
    <property type="match status" value="1"/>
</dbReference>
<feature type="transmembrane region" description="Helical" evidence="3">
    <location>
        <begin position="266"/>
        <end position="285"/>
    </location>
</feature>
<protein>
    <recommendedName>
        <fullName evidence="4">Neurotransmitter-gated ion-channel transmembrane domain-containing protein</fullName>
    </recommendedName>
</protein>
<dbReference type="Proteomes" id="UP000626109">
    <property type="component" value="Unassembled WGS sequence"/>
</dbReference>
<dbReference type="InterPro" id="IPR036719">
    <property type="entry name" value="Neuro-gated_channel_TM_sf"/>
</dbReference>
<accession>A0A813LEY4</accession>
<dbReference type="PANTHER" id="PTHR16148:SF14">
    <property type="entry name" value="MYND-TYPE DOMAIN-CONTAINING PROTEIN"/>
    <property type="match status" value="1"/>
</dbReference>
<feature type="transmembrane region" description="Helical" evidence="3">
    <location>
        <begin position="351"/>
        <end position="370"/>
    </location>
</feature>
<comment type="subcellular location">
    <subcellularLocation>
        <location evidence="1">Membrane</location>
        <topology evidence="1">Multi-pass membrane protein</topology>
    </subcellularLocation>
</comment>
<evidence type="ECO:0000256" key="3">
    <source>
        <dbReference type="SAM" id="Phobius"/>
    </source>
</evidence>
<dbReference type="InterPro" id="IPR006029">
    <property type="entry name" value="Neurotrans-gated_channel_TM"/>
</dbReference>
<proteinExistence type="predicted"/>
<keyword evidence="3" id="KW-1133">Transmembrane helix</keyword>
<feature type="region of interest" description="Disordered" evidence="2">
    <location>
        <begin position="1"/>
        <end position="65"/>
    </location>
</feature>
<dbReference type="GO" id="GO:0005230">
    <property type="term" value="F:extracellular ligand-gated monoatomic ion channel activity"/>
    <property type="evidence" value="ECO:0007669"/>
    <property type="project" value="InterPro"/>
</dbReference>
<dbReference type="GO" id="GO:0016020">
    <property type="term" value="C:membrane"/>
    <property type="evidence" value="ECO:0007669"/>
    <property type="project" value="UniProtKB-SubCell"/>
</dbReference>
<reference evidence="5" key="1">
    <citation type="submission" date="2021-02" db="EMBL/GenBank/DDBJ databases">
        <authorList>
            <person name="Dougan E. K."/>
            <person name="Rhodes N."/>
            <person name="Thang M."/>
            <person name="Chan C."/>
        </authorList>
    </citation>
    <scope>NUCLEOTIDE SEQUENCE</scope>
</reference>
<dbReference type="SUPFAM" id="SSF90112">
    <property type="entry name" value="Neurotransmitter-gated ion-channel transmembrane pore"/>
    <property type="match status" value="1"/>
</dbReference>
<sequence>MDSLRLLGGPGLGYLVQSSEPDNNNNNNDNNTNNNNNSNNNNNDNNNSNNNNNNNNNNDADKAALFMRPGDPTLLVGLGMSRLSAIDATSGTFETKFIFRIWFVEPGLRGREAISHGAWESWQDDCPQRPAVDALSFANSKDAKVEFSSAALVHKIGMASVPGLVRLNLWVTGTFTQTFSMERFPYDSHFLSIHFRSCFGSKDYRLEPFHDHIDFKFAFQLPDFHVYQPPLASLSNASELVGGDGTTKHRVVIAVAVQRKAFSHELNIICMLVFINLVAFTSFLMDNLADKMSVTLTLLLTTVAFKLVVADKLPPVSYLTTMDLYMISSFAFLGLVILENVLYVVANEQPVFVNAVIVSWALFQLAFFTWTQSARRPLTKACAGGREHHLHLMRSGMVEAEPLFKLA</sequence>
<evidence type="ECO:0000256" key="2">
    <source>
        <dbReference type="SAM" id="MobiDB-lite"/>
    </source>
</evidence>
<evidence type="ECO:0000313" key="5">
    <source>
        <dbReference type="EMBL" id="CAE8732103.1"/>
    </source>
</evidence>
<feature type="transmembrane region" description="Helical" evidence="3">
    <location>
        <begin position="322"/>
        <end position="345"/>
    </location>
</feature>
<gene>
    <name evidence="5" type="ORF">PGLA2088_LOCUS46260</name>
</gene>
<feature type="transmembrane region" description="Helical" evidence="3">
    <location>
        <begin position="291"/>
        <end position="310"/>
    </location>
</feature>
<dbReference type="Gene3D" id="2.70.170.10">
    <property type="entry name" value="Neurotransmitter-gated ion-channel ligand-binding domain"/>
    <property type="match status" value="1"/>
</dbReference>
<comment type="caution">
    <text evidence="5">The sequence shown here is derived from an EMBL/GenBank/DDBJ whole genome shotgun (WGS) entry which is preliminary data.</text>
</comment>
<dbReference type="InterPro" id="IPR038050">
    <property type="entry name" value="Neuro_actylchol_rec"/>
</dbReference>
<evidence type="ECO:0000256" key="1">
    <source>
        <dbReference type="ARBA" id="ARBA00004141"/>
    </source>
</evidence>
<dbReference type="EMBL" id="CAJNNW010036112">
    <property type="protein sequence ID" value="CAE8732103.1"/>
    <property type="molecule type" value="Genomic_DNA"/>
</dbReference>
<feature type="compositionally biased region" description="Low complexity" evidence="2">
    <location>
        <begin position="22"/>
        <end position="58"/>
    </location>
</feature>
<name>A0A813LEY4_POLGL</name>
<dbReference type="InterPro" id="IPR036734">
    <property type="entry name" value="Neur_chan_lig-bd_sf"/>
</dbReference>
<dbReference type="PANTHER" id="PTHR16148">
    <property type="entry name" value="NF-KAPPA-B-REPRESSING FACTOR-RELATED"/>
    <property type="match status" value="1"/>
</dbReference>
<evidence type="ECO:0000313" key="6">
    <source>
        <dbReference type="Proteomes" id="UP000626109"/>
    </source>
</evidence>
<dbReference type="AlphaFoldDB" id="A0A813LEY4"/>
<organism evidence="5 6">
    <name type="scientific">Polarella glacialis</name>
    <name type="common">Dinoflagellate</name>
    <dbReference type="NCBI Taxonomy" id="89957"/>
    <lineage>
        <taxon>Eukaryota</taxon>
        <taxon>Sar</taxon>
        <taxon>Alveolata</taxon>
        <taxon>Dinophyceae</taxon>
        <taxon>Suessiales</taxon>
        <taxon>Suessiaceae</taxon>
        <taxon>Polarella</taxon>
    </lineage>
</organism>
<evidence type="ECO:0000259" key="4">
    <source>
        <dbReference type="Pfam" id="PF02932"/>
    </source>
</evidence>
<dbReference type="Pfam" id="PF02932">
    <property type="entry name" value="Neur_chan_memb"/>
    <property type="match status" value="1"/>
</dbReference>
<keyword evidence="3" id="KW-0812">Transmembrane</keyword>
<feature type="domain" description="Neurotransmitter-gated ion-channel transmembrane" evidence="4">
    <location>
        <begin position="274"/>
        <end position="342"/>
    </location>
</feature>
<keyword evidence="3" id="KW-0472">Membrane</keyword>